<dbReference type="InterPro" id="IPR051211">
    <property type="entry name" value="PG_lysyltransferase"/>
</dbReference>
<keyword evidence="5 6" id="KW-0472">Membrane</keyword>
<evidence type="ECO:0000256" key="5">
    <source>
        <dbReference type="ARBA" id="ARBA00023136"/>
    </source>
</evidence>
<dbReference type="PANTHER" id="PTHR34697:SF2">
    <property type="entry name" value="PHOSPHATIDYLGLYCEROL LYSYLTRANSFERASE"/>
    <property type="match status" value="1"/>
</dbReference>
<accession>A0AA47EMZ7</accession>
<evidence type="ECO:0000313" key="9">
    <source>
        <dbReference type="Proteomes" id="UP001164733"/>
    </source>
</evidence>
<evidence type="ECO:0000313" key="8">
    <source>
        <dbReference type="EMBL" id="WAG62329.1"/>
    </source>
</evidence>
<comment type="subcellular location">
    <subcellularLocation>
        <location evidence="1">Cell membrane</location>
        <topology evidence="1">Multi-pass membrane protein</topology>
    </subcellularLocation>
</comment>
<gene>
    <name evidence="8" type="ORF">LL038_08850</name>
</gene>
<keyword evidence="3 6" id="KW-0812">Transmembrane</keyword>
<dbReference type="Pfam" id="PF09924">
    <property type="entry name" value="LPG_synthase_C"/>
    <property type="match status" value="1"/>
</dbReference>
<dbReference type="RefSeq" id="WP_216123623.1">
    <property type="nucleotide sequence ID" value="NZ_CP086239.1"/>
</dbReference>
<feature type="transmembrane region" description="Helical" evidence="6">
    <location>
        <begin position="82"/>
        <end position="103"/>
    </location>
</feature>
<evidence type="ECO:0000256" key="3">
    <source>
        <dbReference type="ARBA" id="ARBA00022692"/>
    </source>
</evidence>
<name>A0AA47EMZ7_9CLOT</name>
<feature type="transmembrane region" description="Helical" evidence="6">
    <location>
        <begin position="55"/>
        <end position="76"/>
    </location>
</feature>
<sequence length="512" mass="58765">MAWVISICMLSVSMLMNVINLHSLFDHAIIVEFIVIIILSFNYKKFKRKSDPISLRNSMFLCVIVIFLIIINTWFVAYEVNIRFLTVNILGYTILRTLRMLFLSDFSTLGQLSTMELVFIKTEIAINWTGVLAAIFLILKPLVYQPFVTAFDKEKVRKLLHKYGENSLSYVALEDDKRYYFGHIVEGVIVYTITIGVAVCAGDPICDEKDMPLLITEFITYSKQNNFDICFCHTLEKYIPVYTFLGFGKTKCGEEAMFDLETYSLAGGKVAKIRNAINHASDLGITVSEYKPLEKRDRLIEQQINDVSDEWLKDKSSSELSFMLGTISLGNPMGRRYFVAYNNKKSMLGFIVFSPFAGGKGYLADITRRRNNAPIGVMEKITVEAFNKMKLEGVKWGTLGLSPLVNATDEAGVTGKLFEFIYEKLNSFYGFKGLYHYKKKYNPTVWENRYIVYYPKLFTPRIAYSIIKAQNPKGVSDFILVQLKSILMDSEQRGWKGWVHVNEAIDKYYNKK</sequence>
<evidence type="ECO:0000256" key="2">
    <source>
        <dbReference type="ARBA" id="ARBA00022475"/>
    </source>
</evidence>
<dbReference type="Proteomes" id="UP001164733">
    <property type="component" value="Chromosome"/>
</dbReference>
<dbReference type="GO" id="GO:0005886">
    <property type="term" value="C:plasma membrane"/>
    <property type="evidence" value="ECO:0007669"/>
    <property type="project" value="UniProtKB-SubCell"/>
</dbReference>
<feature type="transmembrane region" description="Helical" evidence="6">
    <location>
        <begin position="24"/>
        <end position="43"/>
    </location>
</feature>
<reference evidence="8" key="1">
    <citation type="submission" date="2021-11" db="EMBL/GenBank/DDBJ databases">
        <title>Clostridia strains as spoilage organisms.</title>
        <authorList>
            <person name="Wambui J."/>
            <person name="Stevens M.J.A."/>
            <person name="Stephan R."/>
        </authorList>
    </citation>
    <scope>NUCLEOTIDE SEQUENCE</scope>
    <source>
        <strain evidence="8">CF009</strain>
    </source>
</reference>
<keyword evidence="4 6" id="KW-1133">Transmembrane helix</keyword>
<keyword evidence="2" id="KW-1003">Cell membrane</keyword>
<evidence type="ECO:0000259" key="7">
    <source>
        <dbReference type="Pfam" id="PF09924"/>
    </source>
</evidence>
<organism evidence="8 9">
    <name type="scientific">Clostridium estertheticum</name>
    <dbReference type="NCBI Taxonomy" id="238834"/>
    <lineage>
        <taxon>Bacteria</taxon>
        <taxon>Bacillati</taxon>
        <taxon>Bacillota</taxon>
        <taxon>Clostridia</taxon>
        <taxon>Eubacteriales</taxon>
        <taxon>Clostridiaceae</taxon>
        <taxon>Clostridium</taxon>
    </lineage>
</organism>
<dbReference type="InterPro" id="IPR024320">
    <property type="entry name" value="LPG_synthase_C"/>
</dbReference>
<dbReference type="GO" id="GO:0055091">
    <property type="term" value="P:phospholipid homeostasis"/>
    <property type="evidence" value="ECO:0007669"/>
    <property type="project" value="TreeGrafter"/>
</dbReference>
<evidence type="ECO:0000256" key="1">
    <source>
        <dbReference type="ARBA" id="ARBA00004651"/>
    </source>
</evidence>
<proteinExistence type="predicted"/>
<feature type="domain" description="Phosphatidylglycerol lysyltransferase C-terminal" evidence="7">
    <location>
        <begin position="157"/>
        <end position="453"/>
    </location>
</feature>
<dbReference type="GO" id="GO:0016755">
    <property type="term" value="F:aminoacyltransferase activity"/>
    <property type="evidence" value="ECO:0007669"/>
    <property type="project" value="TreeGrafter"/>
</dbReference>
<dbReference type="PANTHER" id="PTHR34697">
    <property type="entry name" value="PHOSPHATIDYLGLYCEROL LYSYLTRANSFERASE"/>
    <property type="match status" value="1"/>
</dbReference>
<evidence type="ECO:0000256" key="4">
    <source>
        <dbReference type="ARBA" id="ARBA00022989"/>
    </source>
</evidence>
<feature type="transmembrane region" description="Helical" evidence="6">
    <location>
        <begin position="124"/>
        <end position="144"/>
    </location>
</feature>
<evidence type="ECO:0000256" key="6">
    <source>
        <dbReference type="SAM" id="Phobius"/>
    </source>
</evidence>
<dbReference type="AlphaFoldDB" id="A0AA47EMZ7"/>
<protein>
    <submittedName>
        <fullName evidence="8">DUF2156 domain-containing protein</fullName>
    </submittedName>
</protein>
<dbReference type="EMBL" id="CP086239">
    <property type="protein sequence ID" value="WAG62329.1"/>
    <property type="molecule type" value="Genomic_DNA"/>
</dbReference>